<protein>
    <recommendedName>
        <fullName evidence="3">DUF559 domain-containing protein</fullName>
    </recommendedName>
</protein>
<evidence type="ECO:0008006" key="3">
    <source>
        <dbReference type="Google" id="ProtNLM"/>
    </source>
</evidence>
<keyword evidence="2" id="KW-1185">Reference proteome</keyword>
<evidence type="ECO:0000313" key="2">
    <source>
        <dbReference type="Proteomes" id="UP001165302"/>
    </source>
</evidence>
<gene>
    <name evidence="1" type="ORF">IPZ78_17050</name>
</gene>
<dbReference type="Proteomes" id="UP001165302">
    <property type="component" value="Unassembled WGS sequence"/>
</dbReference>
<sequence>MLYIPFEQVTLNLFHDLISRGYKDFVLQKFEWPSVSFGKGFLLSAYENIELAHVHAFELGVKEGKALHLPDDFEKIEKLLEVDSGYRIFLNKIKNIDWEKRMLKHYNLNIVNYLRSNTKFKRTDKIDILFTLEYGRVKAIIECNGTRKEVNAFDLIK</sequence>
<reference evidence="1" key="1">
    <citation type="submission" date="2020-10" db="EMBL/GenBank/DDBJ databases">
        <authorList>
            <person name="Lu T."/>
            <person name="Wang Q."/>
            <person name="Han X."/>
        </authorList>
    </citation>
    <scope>NUCLEOTIDE SEQUENCE</scope>
    <source>
        <strain evidence="1">WQ 366</strain>
    </source>
</reference>
<evidence type="ECO:0000313" key="1">
    <source>
        <dbReference type="EMBL" id="MCA5006843.1"/>
    </source>
</evidence>
<dbReference type="RefSeq" id="WP_225555196.1">
    <property type="nucleotide sequence ID" value="NZ_JADEYP010000061.1"/>
</dbReference>
<accession>A0ABS7ZA12</accession>
<comment type="caution">
    <text evidence="1">The sequence shown here is derived from an EMBL/GenBank/DDBJ whole genome shotgun (WGS) entry which is preliminary data.</text>
</comment>
<organism evidence="1 2">
    <name type="scientific">Sphingobacterium bovistauri</name>
    <dbReference type="NCBI Taxonomy" id="2781959"/>
    <lineage>
        <taxon>Bacteria</taxon>
        <taxon>Pseudomonadati</taxon>
        <taxon>Bacteroidota</taxon>
        <taxon>Sphingobacteriia</taxon>
        <taxon>Sphingobacteriales</taxon>
        <taxon>Sphingobacteriaceae</taxon>
        <taxon>Sphingobacterium</taxon>
    </lineage>
</organism>
<name>A0ABS7ZA12_9SPHI</name>
<proteinExistence type="predicted"/>
<dbReference type="EMBL" id="JADEYP010000061">
    <property type="protein sequence ID" value="MCA5006843.1"/>
    <property type="molecule type" value="Genomic_DNA"/>
</dbReference>